<dbReference type="Pfam" id="PF00082">
    <property type="entry name" value="Peptidase_S8"/>
    <property type="match status" value="1"/>
</dbReference>
<keyword evidence="2" id="KW-0732">Signal</keyword>
<evidence type="ECO:0000256" key="2">
    <source>
        <dbReference type="ARBA" id="ARBA00022729"/>
    </source>
</evidence>
<dbReference type="InterPro" id="IPR045051">
    <property type="entry name" value="SBT"/>
</dbReference>
<dbReference type="Gene3D" id="3.50.30.30">
    <property type="match status" value="1"/>
</dbReference>
<comment type="caution">
    <text evidence="5">The sequence shown here is derived from an EMBL/GenBank/DDBJ whole genome shotgun (WGS) entry which is preliminary data.</text>
</comment>
<comment type="similarity">
    <text evidence="1 3">Belongs to the peptidase S8 family.</text>
</comment>
<gene>
    <name evidence="5" type="ORF">CDL12_29554</name>
</gene>
<comment type="caution">
    <text evidence="3">Lacks conserved residue(s) required for the propagation of feature annotation.</text>
</comment>
<dbReference type="PANTHER" id="PTHR10795">
    <property type="entry name" value="PROPROTEIN CONVERTASE SUBTILISIN/KEXIN"/>
    <property type="match status" value="1"/>
</dbReference>
<dbReference type="PROSITE" id="PS51892">
    <property type="entry name" value="SUBTILASE"/>
    <property type="match status" value="1"/>
</dbReference>
<name>A0A2G9FZ87_9LAMI</name>
<keyword evidence="6" id="KW-1185">Reference proteome</keyword>
<organism evidence="5 6">
    <name type="scientific">Handroanthus impetiginosus</name>
    <dbReference type="NCBI Taxonomy" id="429701"/>
    <lineage>
        <taxon>Eukaryota</taxon>
        <taxon>Viridiplantae</taxon>
        <taxon>Streptophyta</taxon>
        <taxon>Embryophyta</taxon>
        <taxon>Tracheophyta</taxon>
        <taxon>Spermatophyta</taxon>
        <taxon>Magnoliopsida</taxon>
        <taxon>eudicotyledons</taxon>
        <taxon>Gunneridae</taxon>
        <taxon>Pentapetalae</taxon>
        <taxon>asterids</taxon>
        <taxon>lamiids</taxon>
        <taxon>Lamiales</taxon>
        <taxon>Bignoniaceae</taxon>
        <taxon>Crescentiina</taxon>
        <taxon>Tabebuia alliance</taxon>
        <taxon>Handroanthus</taxon>
    </lineage>
</organism>
<dbReference type="OrthoDB" id="206201at2759"/>
<dbReference type="GO" id="GO:0006508">
    <property type="term" value="P:proteolysis"/>
    <property type="evidence" value="ECO:0007669"/>
    <property type="project" value="InterPro"/>
</dbReference>
<dbReference type="Gene3D" id="3.40.50.200">
    <property type="entry name" value="Peptidase S8/S53 domain"/>
    <property type="match status" value="1"/>
</dbReference>
<evidence type="ECO:0000313" key="5">
    <source>
        <dbReference type="EMBL" id="PIM97969.1"/>
    </source>
</evidence>
<dbReference type="EC" id="3.4.21.25" evidence="5"/>
<dbReference type="InterPro" id="IPR000209">
    <property type="entry name" value="Peptidase_S8/S53_dom"/>
</dbReference>
<dbReference type="SUPFAM" id="SSF52743">
    <property type="entry name" value="Subtilisin-like"/>
    <property type="match status" value="1"/>
</dbReference>
<evidence type="ECO:0000259" key="4">
    <source>
        <dbReference type="Pfam" id="PF00082"/>
    </source>
</evidence>
<proteinExistence type="inferred from homology"/>
<reference evidence="6" key="1">
    <citation type="journal article" date="2018" name="Gigascience">
        <title>Genome assembly of the Pink Ipe (Handroanthus impetiginosus, Bignoniaceae), a highly valued, ecologically keystone Neotropical timber forest tree.</title>
        <authorList>
            <person name="Silva-Junior O.B."/>
            <person name="Grattapaglia D."/>
            <person name="Novaes E."/>
            <person name="Collevatti R.G."/>
        </authorList>
    </citation>
    <scope>NUCLEOTIDE SEQUENCE [LARGE SCALE GENOMIC DNA]</scope>
    <source>
        <strain evidence="6">cv. UFG-1</strain>
    </source>
</reference>
<dbReference type="InterPro" id="IPR036852">
    <property type="entry name" value="Peptidase_S8/S53_dom_sf"/>
</dbReference>
<keyword evidence="5" id="KW-0378">Hydrolase</keyword>
<sequence length="326" mass="34394">MDAVVEDGADVISTSLGRVGASTIDRIIRATAYLGIGDEFDGQMVKDAGGPAMILTNNVVEAYDIIGDAHVLLATHVSYAAEQKIKAYINSTSAPTATIIFKGMLLGTKTAPIVAFFSSRGPSLASLGILKPDTIGPGVSILATRYKSLDNETNAKMNANLIVMSSGTSLSCPHLSGNAALVKNTHPDWSLAAIKSALMTSATQANFNGQLIANERVFPADVFAVSAGHANPPKAIDPSLIYDITSDNYVAYLCGLGNMKKQTVIITRCVISCHERSIPKVQLNNPSFSIQLGMSSPVYSRTLTKGSIACVSMKHIVRSLVSVKFA</sequence>
<evidence type="ECO:0000313" key="6">
    <source>
        <dbReference type="Proteomes" id="UP000231279"/>
    </source>
</evidence>
<dbReference type="GO" id="GO:0004252">
    <property type="term" value="F:serine-type endopeptidase activity"/>
    <property type="evidence" value="ECO:0007669"/>
    <property type="project" value="InterPro"/>
</dbReference>
<dbReference type="STRING" id="429701.A0A2G9FZ87"/>
<evidence type="ECO:0000256" key="3">
    <source>
        <dbReference type="PROSITE-ProRule" id="PRU01240"/>
    </source>
</evidence>
<evidence type="ECO:0000256" key="1">
    <source>
        <dbReference type="ARBA" id="ARBA00011073"/>
    </source>
</evidence>
<protein>
    <submittedName>
        <fullName evidence="5">Cucumisin</fullName>
        <ecNumber evidence="5">3.4.21.25</ecNumber>
    </submittedName>
</protein>
<feature type="domain" description="Peptidase S8/S53" evidence="4">
    <location>
        <begin position="5"/>
        <end position="208"/>
    </location>
</feature>
<dbReference type="Proteomes" id="UP000231279">
    <property type="component" value="Unassembled WGS sequence"/>
</dbReference>
<dbReference type="EMBL" id="NKXS01008929">
    <property type="protein sequence ID" value="PIM97969.1"/>
    <property type="molecule type" value="Genomic_DNA"/>
</dbReference>
<accession>A0A2G9FZ87</accession>
<dbReference type="AlphaFoldDB" id="A0A2G9FZ87"/>